<proteinExistence type="predicted"/>
<reference evidence="2 3" key="1">
    <citation type="submission" date="2018-11" db="EMBL/GenBank/DDBJ databases">
        <authorList>
            <consortium name="Pathogen Informatics"/>
        </authorList>
    </citation>
    <scope>NUCLEOTIDE SEQUENCE [LARGE SCALE GENOMIC DNA]</scope>
</reference>
<evidence type="ECO:0000256" key="1">
    <source>
        <dbReference type="SAM" id="MobiDB-lite"/>
    </source>
</evidence>
<protein>
    <submittedName>
        <fullName evidence="2">Uncharacterized protein</fullName>
    </submittedName>
</protein>
<gene>
    <name evidence="2" type="ORF">DILT_LOCUS8622</name>
</gene>
<keyword evidence="3" id="KW-1185">Reference proteome</keyword>
<feature type="region of interest" description="Disordered" evidence="1">
    <location>
        <begin position="16"/>
        <end position="75"/>
    </location>
</feature>
<feature type="region of interest" description="Disordered" evidence="1">
    <location>
        <begin position="99"/>
        <end position="138"/>
    </location>
</feature>
<dbReference type="AlphaFoldDB" id="A0A3P7M3A2"/>
<evidence type="ECO:0000313" key="2">
    <source>
        <dbReference type="EMBL" id="VDN12791.1"/>
    </source>
</evidence>
<dbReference type="OrthoDB" id="6077919at2759"/>
<dbReference type="Proteomes" id="UP000281553">
    <property type="component" value="Unassembled WGS sequence"/>
</dbReference>
<accession>A0A3P7M3A2</accession>
<organism evidence="2 3">
    <name type="scientific">Dibothriocephalus latus</name>
    <name type="common">Fish tapeworm</name>
    <name type="synonym">Diphyllobothrium latum</name>
    <dbReference type="NCBI Taxonomy" id="60516"/>
    <lineage>
        <taxon>Eukaryota</taxon>
        <taxon>Metazoa</taxon>
        <taxon>Spiralia</taxon>
        <taxon>Lophotrochozoa</taxon>
        <taxon>Platyhelminthes</taxon>
        <taxon>Cestoda</taxon>
        <taxon>Eucestoda</taxon>
        <taxon>Diphyllobothriidea</taxon>
        <taxon>Diphyllobothriidae</taxon>
        <taxon>Dibothriocephalus</taxon>
    </lineage>
</organism>
<evidence type="ECO:0000313" key="3">
    <source>
        <dbReference type="Proteomes" id="UP000281553"/>
    </source>
</evidence>
<feature type="non-terminal residue" evidence="2">
    <location>
        <position position="181"/>
    </location>
</feature>
<feature type="compositionally biased region" description="Polar residues" evidence="1">
    <location>
        <begin position="109"/>
        <end position="118"/>
    </location>
</feature>
<dbReference type="EMBL" id="UYRU01054752">
    <property type="protein sequence ID" value="VDN12791.1"/>
    <property type="molecule type" value="Genomic_DNA"/>
</dbReference>
<name>A0A3P7M3A2_DIBLA</name>
<sequence length="181" mass="19421">MRREVLVCCSSKRDRTSFVQRGEGGGDGEQAAERIPAPPIQQFEDAGPVDRMLPKKTKADEGSLPWPRPSVKAEDKAALGQEEHISDASVINLSLHAQPPASDCANDVSDGSSLNSFRDMTAPDPLPPTTASLSWPPKPTYSQRFGTFMPLPKASVGAAAAVNEDFEVEETEQTEGSVLND</sequence>